<feature type="compositionally biased region" description="Low complexity" evidence="1">
    <location>
        <begin position="7"/>
        <end position="26"/>
    </location>
</feature>
<proteinExistence type="predicted"/>
<feature type="region of interest" description="Disordered" evidence="1">
    <location>
        <begin position="215"/>
        <end position="238"/>
    </location>
</feature>
<dbReference type="InterPro" id="IPR059125">
    <property type="entry name" value="Ferritin_actino"/>
</dbReference>
<evidence type="ECO:0000313" key="4">
    <source>
        <dbReference type="Proteomes" id="UP000008460"/>
    </source>
</evidence>
<dbReference type="AlphaFoldDB" id="F4H375"/>
<name>F4H375_CELFA</name>
<dbReference type="KEGG" id="cfi:Celf_1161"/>
<organism evidence="3 4">
    <name type="scientific">Cellulomonas fimi (strain ATCC 484 / DSM 20113 / JCM 1341 / CCUG 24087 / LMG 16345 / NBRC 15513 / NCIMB 8980 / NCTC 7547 / NRS-133)</name>
    <dbReference type="NCBI Taxonomy" id="590998"/>
    <lineage>
        <taxon>Bacteria</taxon>
        <taxon>Bacillati</taxon>
        <taxon>Actinomycetota</taxon>
        <taxon>Actinomycetes</taxon>
        <taxon>Micrococcales</taxon>
        <taxon>Cellulomonadaceae</taxon>
        <taxon>Cellulomonas</taxon>
    </lineage>
</organism>
<sequence length="257" mass="27325">MTTHARPAGPDDATGAPAGPAAAVTDGPDRVRHADTVELLGLVAQLEQVAFARLAADAAVAPSTDQRLQLTRFAAAAVARRDTVLARLTELGADPVAAIGQFDHVLDDFDARTQPSTWWERLLKAYVGYGVADDFCRLAAEGLDEESRRVVLAVLDDAAHAELAVAELDAAGSDDGVLSARLALWGRRLVGEALGVVQRLLVQRPGLVRLVEQREEPVAPAEQQAEGRPSPANPPTKLFGELTAQHTRRMSRLGLTA</sequence>
<dbReference type="HOGENOM" id="CLU_082377_0_0_11"/>
<dbReference type="Gene3D" id="1.20.1260.10">
    <property type="match status" value="1"/>
</dbReference>
<evidence type="ECO:0000259" key="2">
    <source>
        <dbReference type="Pfam" id="PF13794"/>
    </source>
</evidence>
<dbReference type="RefSeq" id="WP_013770322.1">
    <property type="nucleotide sequence ID" value="NC_015514.1"/>
</dbReference>
<evidence type="ECO:0000256" key="1">
    <source>
        <dbReference type="SAM" id="MobiDB-lite"/>
    </source>
</evidence>
<dbReference type="Pfam" id="PF13794">
    <property type="entry name" value="MiaE_2"/>
    <property type="match status" value="1"/>
</dbReference>
<dbReference type="InterPro" id="IPR012347">
    <property type="entry name" value="Ferritin-like"/>
</dbReference>
<accession>F4H375</accession>
<feature type="domain" description="Ferritin-like" evidence="2">
    <location>
        <begin position="35"/>
        <end position="211"/>
    </location>
</feature>
<dbReference type="STRING" id="590998.Celf_1161"/>
<gene>
    <name evidence="3" type="ordered locus">Celf_1161</name>
</gene>
<protein>
    <recommendedName>
        <fullName evidence="2">Ferritin-like domain-containing protein</fullName>
    </recommendedName>
</protein>
<reference evidence="3 4" key="1">
    <citation type="submission" date="2011-04" db="EMBL/GenBank/DDBJ databases">
        <title>Complete sequence of Cellulomonas fimi ATCC 484.</title>
        <authorList>
            <consortium name="US DOE Joint Genome Institute"/>
            <person name="Lucas S."/>
            <person name="Han J."/>
            <person name="Lapidus A."/>
            <person name="Cheng J.-F."/>
            <person name="Goodwin L."/>
            <person name="Pitluck S."/>
            <person name="Peters L."/>
            <person name="Chertkov O."/>
            <person name="Detter J.C."/>
            <person name="Han C."/>
            <person name="Tapia R."/>
            <person name="Land M."/>
            <person name="Hauser L."/>
            <person name="Kyrpides N."/>
            <person name="Ivanova N."/>
            <person name="Ovchinnikova G."/>
            <person name="Pagani I."/>
            <person name="Mead D."/>
            <person name="Brumm P."/>
            <person name="Woyke T."/>
        </authorList>
    </citation>
    <scope>NUCLEOTIDE SEQUENCE [LARGE SCALE GENOMIC DNA]</scope>
    <source>
        <strain evidence="4">ATCC 484 / DSM 20113 / JCM 1341 / NBRC 15513 / NCIMB 8980 / NCTC 7547</strain>
    </source>
</reference>
<dbReference type="Proteomes" id="UP000008460">
    <property type="component" value="Chromosome"/>
</dbReference>
<feature type="region of interest" description="Disordered" evidence="1">
    <location>
        <begin position="1"/>
        <end position="28"/>
    </location>
</feature>
<dbReference type="EMBL" id="CP002666">
    <property type="protein sequence ID" value="AEE45296.1"/>
    <property type="molecule type" value="Genomic_DNA"/>
</dbReference>
<keyword evidence="4" id="KW-1185">Reference proteome</keyword>
<evidence type="ECO:0000313" key="3">
    <source>
        <dbReference type="EMBL" id="AEE45296.1"/>
    </source>
</evidence>
<dbReference type="eggNOG" id="COG3396">
    <property type="taxonomic scope" value="Bacteria"/>
</dbReference>